<dbReference type="SMART" id="SM00032">
    <property type="entry name" value="CCP"/>
    <property type="match status" value="1"/>
</dbReference>
<evidence type="ECO:0000256" key="2">
    <source>
        <dbReference type="PROSITE-ProRule" id="PRU00302"/>
    </source>
</evidence>
<feature type="domain" description="Sushi" evidence="4">
    <location>
        <begin position="20"/>
        <end position="88"/>
    </location>
</feature>
<dbReference type="EMBL" id="JBJQND010000002">
    <property type="protein sequence ID" value="KAL3885031.1"/>
    <property type="molecule type" value="Genomic_DNA"/>
</dbReference>
<protein>
    <recommendedName>
        <fullName evidence="4">Sushi domain-containing protein</fullName>
    </recommendedName>
</protein>
<dbReference type="Proteomes" id="UP001634394">
    <property type="component" value="Unassembled WGS sequence"/>
</dbReference>
<evidence type="ECO:0000313" key="6">
    <source>
        <dbReference type="Proteomes" id="UP001634394"/>
    </source>
</evidence>
<keyword evidence="3" id="KW-1133">Transmembrane helix</keyword>
<keyword evidence="2" id="KW-0768">Sushi</keyword>
<evidence type="ECO:0000256" key="1">
    <source>
        <dbReference type="ARBA" id="ARBA00023157"/>
    </source>
</evidence>
<reference evidence="5 6" key="1">
    <citation type="submission" date="2024-11" db="EMBL/GenBank/DDBJ databases">
        <title>Chromosome-level genome assembly of the freshwater bivalve Anodonta woodiana.</title>
        <authorList>
            <person name="Chen X."/>
        </authorList>
    </citation>
    <scope>NUCLEOTIDE SEQUENCE [LARGE SCALE GENOMIC DNA]</scope>
    <source>
        <strain evidence="5">MN2024</strain>
        <tissue evidence="5">Gills</tissue>
    </source>
</reference>
<sequence>MNVCKNTLYMIYPTQILGSLKCPDIAEPQEILIPENLDYLTVDNYNVTTGSVVNIGCLSKDSHTLTGAKTLTCLDTGHWDNPLPKCLPKSLNDNVDFTSQPTNGTGSAPNPFLERFSLIVGMSLLGLACVFITITLAYLLFTNLQIRRRKKRAKYQSQFDMYSIESKTPVENRAATRDQLNCWHACDTDTSYHVHSSSYHVPSSSDCMIENLGFALRRESWSGY</sequence>
<proteinExistence type="predicted"/>
<dbReference type="InterPro" id="IPR035976">
    <property type="entry name" value="Sushi/SCR/CCP_sf"/>
</dbReference>
<dbReference type="AlphaFoldDB" id="A0ABD3XHF0"/>
<organism evidence="5 6">
    <name type="scientific">Sinanodonta woodiana</name>
    <name type="common">Chinese pond mussel</name>
    <name type="synonym">Anodonta woodiana</name>
    <dbReference type="NCBI Taxonomy" id="1069815"/>
    <lineage>
        <taxon>Eukaryota</taxon>
        <taxon>Metazoa</taxon>
        <taxon>Spiralia</taxon>
        <taxon>Lophotrochozoa</taxon>
        <taxon>Mollusca</taxon>
        <taxon>Bivalvia</taxon>
        <taxon>Autobranchia</taxon>
        <taxon>Heteroconchia</taxon>
        <taxon>Palaeoheterodonta</taxon>
        <taxon>Unionida</taxon>
        <taxon>Unionoidea</taxon>
        <taxon>Unionidae</taxon>
        <taxon>Unioninae</taxon>
        <taxon>Sinanodonta</taxon>
    </lineage>
</organism>
<accession>A0ABD3XHF0</accession>
<evidence type="ECO:0000259" key="4">
    <source>
        <dbReference type="PROSITE" id="PS50923"/>
    </source>
</evidence>
<dbReference type="Pfam" id="PF00084">
    <property type="entry name" value="Sushi"/>
    <property type="match status" value="1"/>
</dbReference>
<evidence type="ECO:0000313" key="5">
    <source>
        <dbReference type="EMBL" id="KAL3885031.1"/>
    </source>
</evidence>
<dbReference type="PROSITE" id="PS50923">
    <property type="entry name" value="SUSHI"/>
    <property type="match status" value="1"/>
</dbReference>
<comment type="caution">
    <text evidence="2">Lacks conserved residue(s) required for the propagation of feature annotation.</text>
</comment>
<keyword evidence="1" id="KW-1015">Disulfide bond</keyword>
<dbReference type="Gene3D" id="2.10.70.10">
    <property type="entry name" value="Complement Module, domain 1"/>
    <property type="match status" value="1"/>
</dbReference>
<evidence type="ECO:0000256" key="3">
    <source>
        <dbReference type="SAM" id="Phobius"/>
    </source>
</evidence>
<feature type="transmembrane region" description="Helical" evidence="3">
    <location>
        <begin position="116"/>
        <end position="141"/>
    </location>
</feature>
<keyword evidence="3" id="KW-0472">Membrane</keyword>
<keyword evidence="3" id="KW-0812">Transmembrane</keyword>
<gene>
    <name evidence="5" type="ORF">ACJMK2_025130</name>
</gene>
<dbReference type="InterPro" id="IPR000436">
    <property type="entry name" value="Sushi_SCR_CCP_dom"/>
</dbReference>
<keyword evidence="6" id="KW-1185">Reference proteome</keyword>
<dbReference type="CDD" id="cd00033">
    <property type="entry name" value="CCP"/>
    <property type="match status" value="1"/>
</dbReference>
<name>A0ABD3XHF0_SINWO</name>
<dbReference type="SUPFAM" id="SSF57535">
    <property type="entry name" value="Complement control module/SCR domain"/>
    <property type="match status" value="1"/>
</dbReference>
<comment type="caution">
    <text evidence="5">The sequence shown here is derived from an EMBL/GenBank/DDBJ whole genome shotgun (WGS) entry which is preliminary data.</text>
</comment>